<comment type="similarity">
    <text evidence="1">Belongs to the glycosyltransferase 28 family.</text>
</comment>
<keyword evidence="2" id="KW-0328">Glycosyltransferase</keyword>
<dbReference type="GO" id="GO:0017000">
    <property type="term" value="P:antibiotic biosynthetic process"/>
    <property type="evidence" value="ECO:0007669"/>
    <property type="project" value="UniProtKB-ARBA"/>
</dbReference>
<keyword evidence="8" id="KW-1185">Reference proteome</keyword>
<dbReference type="EMBL" id="FMHY01000002">
    <property type="protein sequence ID" value="SCL59827.1"/>
    <property type="molecule type" value="Genomic_DNA"/>
</dbReference>
<dbReference type="Proteomes" id="UP000199696">
    <property type="component" value="Unassembled WGS sequence"/>
</dbReference>
<dbReference type="PANTHER" id="PTHR48050">
    <property type="entry name" value="STEROL 3-BETA-GLUCOSYLTRANSFERASE"/>
    <property type="match status" value="1"/>
</dbReference>
<dbReference type="InterPro" id="IPR048284">
    <property type="entry name" value="EryCIII-like_N"/>
</dbReference>
<dbReference type="Pfam" id="PF21036">
    <property type="entry name" value="EryCIII-like_N"/>
    <property type="match status" value="1"/>
</dbReference>
<accession>A0A1C6V0V0</accession>
<sequence length="411" mass="43179">MRVLFITMPAVPHWFPMVPLAWGFRAAGHEVRVAGSPPILGAIASTGLAAVPLTTGYDSRPRSRQSTGGGAPAADGAAEVSADEKLRRFMTSQPDAMVNKLASQAEAMVTDLLPLIRDWRPDLVLADPIPFAAPLIAEMVGAPFVRMLWGPVMFLENPQTAAVLPPEVVAKLCARYGVTVRDDYAARTIDPCPPRMSTGNVPNRIFMQYVPYNGPGELPPWLVAAGERPRVCLTWGTSTARMLGDETFLLPQIVTGLAGLDVEVVVAANAADRQRLGPVPENVRVMESLPLNLLLPTCAAVVHTGGSGTTLTAAALGVPQVAVVERFGEQRFNAEKMAAAGAGIRVAPEDISATTVTAATSAVLTDTSFRTAAAELSAEIRALPTPAEVVGALVEVATGGSGRAGRNRRVA</sequence>
<dbReference type="InterPro" id="IPR010610">
    <property type="entry name" value="EryCIII-like_C"/>
</dbReference>
<evidence type="ECO:0000259" key="6">
    <source>
        <dbReference type="Pfam" id="PF21036"/>
    </source>
</evidence>
<evidence type="ECO:0000256" key="4">
    <source>
        <dbReference type="SAM" id="MobiDB-lite"/>
    </source>
</evidence>
<dbReference type="PANTHER" id="PTHR48050:SF13">
    <property type="entry name" value="STEROL 3-BETA-GLUCOSYLTRANSFERASE UGT80A2"/>
    <property type="match status" value="1"/>
</dbReference>
<reference evidence="8" key="1">
    <citation type="submission" date="2016-06" db="EMBL/GenBank/DDBJ databases">
        <authorList>
            <person name="Varghese N."/>
            <person name="Submissions Spin"/>
        </authorList>
    </citation>
    <scope>NUCLEOTIDE SEQUENCE [LARGE SCALE GENOMIC DNA]</scope>
    <source>
        <strain evidence="8">DSM 44814</strain>
    </source>
</reference>
<feature type="domain" description="Erythromycin biosynthesis protein CIII-like N-terminal" evidence="6">
    <location>
        <begin position="22"/>
        <end position="236"/>
    </location>
</feature>
<gene>
    <name evidence="7" type="ORF">GA0070604_4151</name>
</gene>
<evidence type="ECO:0000256" key="3">
    <source>
        <dbReference type="ARBA" id="ARBA00022679"/>
    </source>
</evidence>
<dbReference type="Pfam" id="PF06722">
    <property type="entry name" value="EryCIII-like_C"/>
    <property type="match status" value="1"/>
</dbReference>
<evidence type="ECO:0000256" key="1">
    <source>
        <dbReference type="ARBA" id="ARBA00006962"/>
    </source>
</evidence>
<evidence type="ECO:0000313" key="7">
    <source>
        <dbReference type="EMBL" id="SCL59827.1"/>
    </source>
</evidence>
<dbReference type="InterPro" id="IPR050426">
    <property type="entry name" value="Glycosyltransferase_28"/>
</dbReference>
<keyword evidence="3 7" id="KW-0808">Transferase</keyword>
<dbReference type="Gene3D" id="3.40.50.2000">
    <property type="entry name" value="Glycogen Phosphorylase B"/>
    <property type="match status" value="2"/>
</dbReference>
<name>A0A1C6V0V0_9ACTN</name>
<dbReference type="RefSeq" id="WP_091120879.1">
    <property type="nucleotide sequence ID" value="NZ_FMHY01000002.1"/>
</dbReference>
<evidence type="ECO:0000313" key="8">
    <source>
        <dbReference type="Proteomes" id="UP000199696"/>
    </source>
</evidence>
<feature type="region of interest" description="Disordered" evidence="4">
    <location>
        <begin position="55"/>
        <end position="79"/>
    </location>
</feature>
<organism evidence="7 8">
    <name type="scientific">Micromonospora eburnea</name>
    <dbReference type="NCBI Taxonomy" id="227316"/>
    <lineage>
        <taxon>Bacteria</taxon>
        <taxon>Bacillati</taxon>
        <taxon>Actinomycetota</taxon>
        <taxon>Actinomycetes</taxon>
        <taxon>Micromonosporales</taxon>
        <taxon>Micromonosporaceae</taxon>
        <taxon>Micromonospora</taxon>
    </lineage>
</organism>
<dbReference type="GO" id="GO:0008194">
    <property type="term" value="F:UDP-glycosyltransferase activity"/>
    <property type="evidence" value="ECO:0007669"/>
    <property type="project" value="InterPro"/>
</dbReference>
<feature type="domain" description="Erythromycin biosynthesis protein CIII-like C-terminal" evidence="5">
    <location>
        <begin position="254"/>
        <end position="395"/>
    </location>
</feature>
<dbReference type="SUPFAM" id="SSF53756">
    <property type="entry name" value="UDP-Glycosyltransferase/glycogen phosphorylase"/>
    <property type="match status" value="1"/>
</dbReference>
<proteinExistence type="inferred from homology"/>
<dbReference type="CDD" id="cd03784">
    <property type="entry name" value="GT1_Gtf-like"/>
    <property type="match status" value="1"/>
</dbReference>
<dbReference type="AlphaFoldDB" id="A0A1C6V0V0"/>
<dbReference type="InterPro" id="IPR002213">
    <property type="entry name" value="UDP_glucos_trans"/>
</dbReference>
<protein>
    <submittedName>
        <fullName evidence="7">UDP:flavonoid glycosyltransferase YjiC, YdhE family</fullName>
    </submittedName>
</protein>
<evidence type="ECO:0000259" key="5">
    <source>
        <dbReference type="Pfam" id="PF06722"/>
    </source>
</evidence>
<dbReference type="OrthoDB" id="3863369at2"/>
<dbReference type="GO" id="GO:0016758">
    <property type="term" value="F:hexosyltransferase activity"/>
    <property type="evidence" value="ECO:0007669"/>
    <property type="project" value="UniProtKB-ARBA"/>
</dbReference>
<dbReference type="FunFam" id="3.40.50.2000:FF:000072">
    <property type="entry name" value="Glycosyl transferase"/>
    <property type="match status" value="1"/>
</dbReference>
<evidence type="ECO:0000256" key="2">
    <source>
        <dbReference type="ARBA" id="ARBA00022676"/>
    </source>
</evidence>
<dbReference type="STRING" id="227316.GA0070604_4151"/>